<name>A0A1L7WNE0_9HELO</name>
<dbReference type="EMBL" id="FJOG01000005">
    <property type="protein sequence ID" value="CZR54276.1"/>
    <property type="molecule type" value="Genomic_DNA"/>
</dbReference>
<evidence type="ECO:0000256" key="1">
    <source>
        <dbReference type="SAM" id="Coils"/>
    </source>
</evidence>
<accession>A0A1L7WNE0</accession>
<evidence type="ECO:0000313" key="4">
    <source>
        <dbReference type="Proteomes" id="UP000184330"/>
    </source>
</evidence>
<evidence type="ECO:0000256" key="2">
    <source>
        <dbReference type="SAM" id="MobiDB-lite"/>
    </source>
</evidence>
<feature type="region of interest" description="Disordered" evidence="2">
    <location>
        <begin position="198"/>
        <end position="236"/>
    </location>
</feature>
<organism evidence="3 4">
    <name type="scientific">Phialocephala subalpina</name>
    <dbReference type="NCBI Taxonomy" id="576137"/>
    <lineage>
        <taxon>Eukaryota</taxon>
        <taxon>Fungi</taxon>
        <taxon>Dikarya</taxon>
        <taxon>Ascomycota</taxon>
        <taxon>Pezizomycotina</taxon>
        <taxon>Leotiomycetes</taxon>
        <taxon>Helotiales</taxon>
        <taxon>Mollisiaceae</taxon>
        <taxon>Phialocephala</taxon>
        <taxon>Phialocephala fortinii species complex</taxon>
    </lineage>
</organism>
<reference evidence="3 4" key="1">
    <citation type="submission" date="2016-03" db="EMBL/GenBank/DDBJ databases">
        <authorList>
            <person name="Ploux O."/>
        </authorList>
    </citation>
    <scope>NUCLEOTIDE SEQUENCE [LARGE SCALE GENOMIC DNA]</scope>
    <source>
        <strain evidence="3 4">UAMH 11012</strain>
    </source>
</reference>
<dbReference type="Proteomes" id="UP000184330">
    <property type="component" value="Unassembled WGS sequence"/>
</dbReference>
<dbReference type="AlphaFoldDB" id="A0A1L7WNE0"/>
<feature type="coiled-coil region" evidence="1">
    <location>
        <begin position="72"/>
        <end position="99"/>
    </location>
</feature>
<sequence>MENLSTFSPPRREKARADDHLPKGNCRYILLHPEVKGIRCACVGYSLNRSIPGSTCDCGHQACYHEPDKENVSFERNELEALKKKVDMLEAELGREKHAARAELIGRIGRLEETVDIQKAEHDADLRNVQRGMSGLWQHVGVLEKKTPFYDDNIEELVDDVQRLRDDYQKMDARVIEVDDATMRTEDRVDALEKTAVNGPAISRRRKASTPPSPGFDDDVDESIKSEDEMTPSQAGDRFPRTFVLADADALHIQSFRQRVSSVGSGAQSWTVHVSLLPSSSQPFPFEKDTAAYKRCLSRGLHQMIVVPDEDSTAFKNAVNTAFVKILAGRPWHPLVARLCDAKNLRGLPMLRQLSPYLIGSDYNYGFLQQNCAVNDDSGKILDLYIAMADDTISWAYLKDVTSYTLGLEAAWSYDPYLDGPTKDARRYENDNSRPAAGDIVPEWSPTLKRNASEISRTPSFGSSDADGSRAKIRCTGSAVEVIGRQAEAV</sequence>
<protein>
    <submittedName>
        <fullName evidence="3">Uncharacterized protein</fullName>
    </submittedName>
</protein>
<keyword evidence="4" id="KW-1185">Reference proteome</keyword>
<dbReference type="STRING" id="576137.A0A1L7WNE0"/>
<evidence type="ECO:0000313" key="3">
    <source>
        <dbReference type="EMBL" id="CZR54276.1"/>
    </source>
</evidence>
<dbReference type="OrthoDB" id="4187949at2759"/>
<gene>
    <name evidence="3" type="ORF">PAC_04159</name>
</gene>
<proteinExistence type="predicted"/>
<keyword evidence="1" id="KW-0175">Coiled coil</keyword>